<dbReference type="InterPro" id="IPR011583">
    <property type="entry name" value="Chitinase_II/V-like_cat"/>
</dbReference>
<dbReference type="PANTHER" id="PTHR46066:SF2">
    <property type="entry name" value="CHITINASE DOMAIN-CONTAINING PROTEIN 1"/>
    <property type="match status" value="1"/>
</dbReference>
<dbReference type="InterPro" id="IPR001223">
    <property type="entry name" value="Glyco_hydro18_cat"/>
</dbReference>
<dbReference type="Gene3D" id="3.10.50.10">
    <property type="match status" value="1"/>
</dbReference>
<reference evidence="4 5" key="1">
    <citation type="submission" date="2020-10" db="EMBL/GenBank/DDBJ databases">
        <title>Phylogeny of dyella-like bacteria.</title>
        <authorList>
            <person name="Fu J."/>
        </authorList>
    </citation>
    <scope>NUCLEOTIDE SEQUENCE [LARGE SCALE GENOMIC DNA]</scope>
    <source>
        <strain evidence="4 5">DHOB09</strain>
    </source>
</reference>
<evidence type="ECO:0000313" key="5">
    <source>
        <dbReference type="Proteomes" id="UP000663181"/>
    </source>
</evidence>
<dbReference type="Proteomes" id="UP000663181">
    <property type="component" value="Chromosome"/>
</dbReference>
<keyword evidence="4" id="KW-0378">Hydrolase</keyword>
<keyword evidence="1" id="KW-0119">Carbohydrate metabolism</keyword>
<evidence type="ECO:0000313" key="4">
    <source>
        <dbReference type="EMBL" id="QRN55679.1"/>
    </source>
</evidence>
<proteinExistence type="predicted"/>
<keyword evidence="1" id="KW-0624">Polysaccharide degradation</keyword>
<dbReference type="InterPro" id="IPR017853">
    <property type="entry name" value="GH"/>
</dbReference>
<dbReference type="SUPFAM" id="SSF51445">
    <property type="entry name" value="(Trans)glycosidases"/>
    <property type="match status" value="1"/>
</dbReference>
<feature type="chain" id="PRO_5046758992" evidence="2">
    <location>
        <begin position="24"/>
        <end position="353"/>
    </location>
</feature>
<dbReference type="PROSITE" id="PS51257">
    <property type="entry name" value="PROKAR_LIPOPROTEIN"/>
    <property type="match status" value="1"/>
</dbReference>
<keyword evidence="2" id="KW-0732">Signal</keyword>
<dbReference type="EMBL" id="CP064030">
    <property type="protein sequence ID" value="QRN55679.1"/>
    <property type="molecule type" value="Genomic_DNA"/>
</dbReference>
<organism evidence="4 5">
    <name type="scientific">Dyella caseinilytica</name>
    <dbReference type="NCBI Taxonomy" id="1849581"/>
    <lineage>
        <taxon>Bacteria</taxon>
        <taxon>Pseudomonadati</taxon>
        <taxon>Pseudomonadota</taxon>
        <taxon>Gammaproteobacteria</taxon>
        <taxon>Lysobacterales</taxon>
        <taxon>Rhodanobacteraceae</taxon>
        <taxon>Dyella</taxon>
    </lineage>
</organism>
<dbReference type="PROSITE" id="PS51910">
    <property type="entry name" value="GH18_2"/>
    <property type="match status" value="1"/>
</dbReference>
<dbReference type="RefSeq" id="WP_188799245.1">
    <property type="nucleotide sequence ID" value="NZ_BMIZ01000001.1"/>
</dbReference>
<feature type="domain" description="GH18" evidence="3">
    <location>
        <begin position="26"/>
        <end position="353"/>
    </location>
</feature>
<dbReference type="SMART" id="SM00636">
    <property type="entry name" value="Glyco_18"/>
    <property type="match status" value="1"/>
</dbReference>
<protein>
    <submittedName>
        <fullName evidence="4">Glycosyl hydrolase</fullName>
    </submittedName>
</protein>
<evidence type="ECO:0000256" key="2">
    <source>
        <dbReference type="SAM" id="SignalP"/>
    </source>
</evidence>
<evidence type="ECO:0000256" key="1">
    <source>
        <dbReference type="ARBA" id="ARBA00023326"/>
    </source>
</evidence>
<dbReference type="Pfam" id="PF00704">
    <property type="entry name" value="Glyco_hydro_18"/>
    <property type="match status" value="1"/>
</dbReference>
<dbReference type="PANTHER" id="PTHR46066">
    <property type="entry name" value="CHITINASE DOMAIN-CONTAINING PROTEIN 1 FAMILY MEMBER"/>
    <property type="match status" value="1"/>
</dbReference>
<feature type="signal peptide" evidence="2">
    <location>
        <begin position="1"/>
        <end position="23"/>
    </location>
</feature>
<dbReference type="GO" id="GO:0016787">
    <property type="term" value="F:hydrolase activity"/>
    <property type="evidence" value="ECO:0007669"/>
    <property type="project" value="UniProtKB-KW"/>
</dbReference>
<keyword evidence="5" id="KW-1185">Reference proteome</keyword>
<dbReference type="InterPro" id="IPR029070">
    <property type="entry name" value="Chitinase_insertion_sf"/>
</dbReference>
<name>A0ABX7GZF7_9GAMM</name>
<evidence type="ECO:0000259" key="3">
    <source>
        <dbReference type="PROSITE" id="PS51910"/>
    </source>
</evidence>
<accession>A0ABX7GZF7</accession>
<gene>
    <name evidence="4" type="ORF">ISN74_10340</name>
</gene>
<dbReference type="Gene3D" id="3.20.20.80">
    <property type="entry name" value="Glycosidases"/>
    <property type="match status" value="1"/>
</dbReference>
<sequence>MMKRVMKLVCALGATLACGTAFAAQPDALFYLMGTQKSVDSFVAHVDKIGLLVPTWYGVDNQGLVNGGPNAYVLHMAKEHRLPIEPIISMSAGRNGFHELLHDETAKRHMIDAMLQQATQYGYAGFQFDFESISWTDRDAYTLLVKQTAEALHKHSLKLSIAVVPNAPGHAGEGRFSKWMWQYWRGAYDLAELGKYADLICLMTYDQHTRWTVPGPVDGMPWVMAQLKYALTLVPREKLSLGIALYGYHWYTGDPVRDDGTEASNIKADYIDADESIPLAQEQQANVQWDPVEHESWYYFYRDDMREWVFMPDEHSFRDRYAVVKQYGLEGFCAWVLGAEGPKVWDELPVAQR</sequence>